<evidence type="ECO:0000313" key="2">
    <source>
        <dbReference type="EMBL" id="OZG49365.1"/>
    </source>
</evidence>
<dbReference type="Proteomes" id="UP000216725">
    <property type="component" value="Unassembled WGS sequence"/>
</dbReference>
<sequence length="134" mass="15081">MRKWSVGKDWICPVSCPRKRRGVIRGKIVSVAYSCFATVFDQTPSDRFPDVFVQVATFAQHFAKDHIFADGNKRTTVIACFSLLDQEGIEIAVPDSQDRLVNEIYKAIQCLVTGAANVWDFADFLRRASSCRTS</sequence>
<keyword evidence="3" id="KW-1185">Reference proteome</keyword>
<dbReference type="InterPro" id="IPR006440">
    <property type="entry name" value="Doc"/>
</dbReference>
<feature type="domain" description="Fido" evidence="1">
    <location>
        <begin position="1"/>
        <end position="127"/>
    </location>
</feature>
<comment type="caution">
    <text evidence="2">The sequence shown here is derived from an EMBL/GenBank/DDBJ whole genome shotgun (WGS) entry which is preliminary data.</text>
</comment>
<dbReference type="InterPro" id="IPR036597">
    <property type="entry name" value="Fido-like_dom_sf"/>
</dbReference>
<dbReference type="SUPFAM" id="SSF140931">
    <property type="entry name" value="Fic-like"/>
    <property type="match status" value="1"/>
</dbReference>
<dbReference type="PANTHER" id="PTHR39426">
    <property type="entry name" value="HOMOLOGY TO DEATH-ON-CURING PROTEIN OF PHAGE P1"/>
    <property type="match status" value="1"/>
</dbReference>
<evidence type="ECO:0000313" key="3">
    <source>
        <dbReference type="Proteomes" id="UP000216725"/>
    </source>
</evidence>
<dbReference type="Gene3D" id="1.20.120.1870">
    <property type="entry name" value="Fic/DOC protein, Fido domain"/>
    <property type="match status" value="1"/>
</dbReference>
<dbReference type="Pfam" id="PF02661">
    <property type="entry name" value="Fic"/>
    <property type="match status" value="1"/>
</dbReference>
<dbReference type="AlphaFoldDB" id="A0A261ER97"/>
<protein>
    <submittedName>
        <fullName evidence="2">Death-on-curing family protein</fullName>
    </submittedName>
</protein>
<evidence type="ECO:0000259" key="1">
    <source>
        <dbReference type="PROSITE" id="PS51459"/>
    </source>
</evidence>
<reference evidence="2 3" key="1">
    <citation type="journal article" date="2017" name="BMC Genomics">
        <title>Comparative genomic and phylogenomic analyses of the Bifidobacteriaceae family.</title>
        <authorList>
            <person name="Lugli G.A."/>
            <person name="Milani C."/>
            <person name="Turroni F."/>
            <person name="Duranti S."/>
            <person name="Mancabelli L."/>
            <person name="Mangifesta M."/>
            <person name="Ferrario C."/>
            <person name="Modesto M."/>
            <person name="Mattarelli P."/>
            <person name="Jiri K."/>
            <person name="van Sinderen D."/>
            <person name="Ventura M."/>
        </authorList>
    </citation>
    <scope>NUCLEOTIDE SEQUENCE [LARGE SCALE GENOMIC DNA]</scope>
    <source>
        <strain evidence="2 3">DSM 24742</strain>
    </source>
</reference>
<accession>A0A261ER97</accession>
<dbReference type="GO" id="GO:0016301">
    <property type="term" value="F:kinase activity"/>
    <property type="evidence" value="ECO:0007669"/>
    <property type="project" value="InterPro"/>
</dbReference>
<dbReference type="PROSITE" id="PS51459">
    <property type="entry name" value="FIDO"/>
    <property type="match status" value="1"/>
</dbReference>
<dbReference type="InterPro" id="IPR053737">
    <property type="entry name" value="Type_II_TA_Toxin"/>
</dbReference>
<organism evidence="2 3">
    <name type="scientific">Pseudoscardovia radai</name>
    <dbReference type="NCBI Taxonomy" id="987066"/>
    <lineage>
        <taxon>Bacteria</taxon>
        <taxon>Bacillati</taxon>
        <taxon>Actinomycetota</taxon>
        <taxon>Actinomycetes</taxon>
        <taxon>Bifidobacteriales</taxon>
        <taxon>Bifidobacteriaceae</taxon>
        <taxon>Pseudoscardovia</taxon>
    </lineage>
</organism>
<dbReference type="InterPro" id="IPR003812">
    <property type="entry name" value="Fido"/>
</dbReference>
<dbReference type="RefSeq" id="WP_094661411.1">
    <property type="nucleotide sequence ID" value="NZ_JBKZBO010000041.1"/>
</dbReference>
<gene>
    <name evidence="2" type="ORF">PSRA_1614</name>
</gene>
<name>A0A261ER97_9BIFI</name>
<dbReference type="PANTHER" id="PTHR39426:SF1">
    <property type="entry name" value="HOMOLOGY TO DEATH-ON-CURING PROTEIN OF PHAGE P1"/>
    <property type="match status" value="1"/>
</dbReference>
<proteinExistence type="predicted"/>
<dbReference type="EMBL" id="MWWR01000019">
    <property type="protein sequence ID" value="OZG49365.1"/>
    <property type="molecule type" value="Genomic_DNA"/>
</dbReference>